<reference evidence="2" key="1">
    <citation type="submission" date="2020-01" db="EMBL/GenBank/DDBJ databases">
        <title>The Celery Genome Sequence Reveals Sequential Paleo-tetraploidization, Resistance Gene Elimination, Karyotype Evolution, and Functional Innovation in Apiales.</title>
        <authorList>
            <person name="Song X."/>
        </authorList>
    </citation>
    <scope>NUCLEOTIDE SEQUENCE</scope>
    <source>
        <tissue evidence="2">Leaf</tissue>
    </source>
</reference>
<evidence type="ECO:0008006" key="4">
    <source>
        <dbReference type="Google" id="ProtNLM"/>
    </source>
</evidence>
<keyword evidence="1" id="KW-0812">Transmembrane</keyword>
<dbReference type="EMBL" id="WRXP01000653">
    <property type="protein sequence ID" value="KAF1002665.1"/>
    <property type="molecule type" value="Genomic_DNA"/>
</dbReference>
<name>A0A6L5BB85_APIGR</name>
<keyword evidence="1" id="KW-1133">Transmembrane helix</keyword>
<keyword evidence="3" id="KW-1185">Reference proteome</keyword>
<accession>A0A6L5BB85</accession>
<dbReference type="AlphaFoldDB" id="A0A6L5BB85"/>
<comment type="caution">
    <text evidence="2">The sequence shown here is derived from an EMBL/GenBank/DDBJ whole genome shotgun (WGS) entry which is preliminary data.</text>
</comment>
<gene>
    <name evidence="2" type="ORF">AG4045_012500</name>
</gene>
<evidence type="ECO:0000313" key="2">
    <source>
        <dbReference type="EMBL" id="KAF1002665.1"/>
    </source>
</evidence>
<feature type="transmembrane region" description="Helical" evidence="1">
    <location>
        <begin position="12"/>
        <end position="36"/>
    </location>
</feature>
<proteinExistence type="predicted"/>
<keyword evidence="1" id="KW-0472">Membrane</keyword>
<protein>
    <recommendedName>
        <fullName evidence="4">Late embryogenesis abundant protein LEA-2 subgroup domain-containing protein</fullName>
    </recommendedName>
</protein>
<sequence>MGHWEDLHNPKYHFVKCVCGWTLVFLFAPPGIWLSLSIADQTSISCSIEDFYADGLPSTNVSSFNQSRIYFQLYLGNSEEDMGVYYNDLNLTFSYYSTAGNIVSVGNYTIHGFHQGIESKTQRKDFVVMTQGLSLQEISSNRSLIFRVDLGTAMKFREIFSKAKSKTRKIMAWAKVEVDPITGKKITFQLTSY</sequence>
<organism evidence="2 3">
    <name type="scientific">Apium graveolens</name>
    <name type="common">Celery</name>
    <dbReference type="NCBI Taxonomy" id="4045"/>
    <lineage>
        <taxon>Eukaryota</taxon>
        <taxon>Viridiplantae</taxon>
        <taxon>Streptophyta</taxon>
        <taxon>Embryophyta</taxon>
        <taxon>Tracheophyta</taxon>
        <taxon>Spermatophyta</taxon>
        <taxon>Magnoliopsida</taxon>
        <taxon>eudicotyledons</taxon>
        <taxon>Gunneridae</taxon>
        <taxon>Pentapetalae</taxon>
        <taxon>asterids</taxon>
        <taxon>campanulids</taxon>
        <taxon>Apiales</taxon>
        <taxon>Apiaceae</taxon>
        <taxon>Apioideae</taxon>
        <taxon>apioid superclade</taxon>
        <taxon>Apieae</taxon>
        <taxon>Apium</taxon>
    </lineage>
</organism>
<evidence type="ECO:0000313" key="3">
    <source>
        <dbReference type="Proteomes" id="UP000593563"/>
    </source>
</evidence>
<dbReference type="Proteomes" id="UP000593563">
    <property type="component" value="Unassembled WGS sequence"/>
</dbReference>
<evidence type="ECO:0000256" key="1">
    <source>
        <dbReference type="SAM" id="Phobius"/>
    </source>
</evidence>